<organism evidence="2 3">
    <name type="scientific">Thermosipho japonicus</name>
    <dbReference type="NCBI Taxonomy" id="90323"/>
    <lineage>
        <taxon>Bacteria</taxon>
        <taxon>Thermotogati</taxon>
        <taxon>Thermotogota</taxon>
        <taxon>Thermotogae</taxon>
        <taxon>Thermotogales</taxon>
        <taxon>Fervidobacteriaceae</taxon>
        <taxon>Thermosipho</taxon>
    </lineage>
</organism>
<proteinExistence type="predicted"/>
<evidence type="ECO:0000259" key="1">
    <source>
        <dbReference type="PROSITE" id="PS51832"/>
    </source>
</evidence>
<dbReference type="AlphaFoldDB" id="A0A841GRJ1"/>
<dbReference type="SUPFAM" id="SSF109604">
    <property type="entry name" value="HD-domain/PDEase-like"/>
    <property type="match status" value="1"/>
</dbReference>
<dbReference type="InterPro" id="IPR037522">
    <property type="entry name" value="HD_GYP_dom"/>
</dbReference>
<name>A0A841GRJ1_9BACT</name>
<dbReference type="PROSITE" id="PS51832">
    <property type="entry name" value="HD_GYP"/>
    <property type="match status" value="1"/>
</dbReference>
<accession>A0A841GRJ1</accession>
<dbReference type="PANTHER" id="PTHR43155:SF2">
    <property type="entry name" value="CYCLIC DI-GMP PHOSPHODIESTERASE PA4108"/>
    <property type="match status" value="1"/>
</dbReference>
<dbReference type="Pfam" id="PF13487">
    <property type="entry name" value="HD_5"/>
    <property type="match status" value="1"/>
</dbReference>
<keyword evidence="3" id="KW-1185">Reference proteome</keyword>
<dbReference type="RefSeq" id="WP_184619189.1">
    <property type="nucleotide sequence ID" value="NZ_JACHEX010000002.1"/>
</dbReference>
<dbReference type="Gene3D" id="1.10.3210.10">
    <property type="entry name" value="Hypothetical protein af1432"/>
    <property type="match status" value="1"/>
</dbReference>
<comment type="caution">
    <text evidence="2">The sequence shown here is derived from an EMBL/GenBank/DDBJ whole genome shotgun (WGS) entry which is preliminary data.</text>
</comment>
<dbReference type="CDD" id="cd00077">
    <property type="entry name" value="HDc"/>
    <property type="match status" value="1"/>
</dbReference>
<dbReference type="Proteomes" id="UP000555828">
    <property type="component" value="Unassembled WGS sequence"/>
</dbReference>
<dbReference type="InterPro" id="IPR003607">
    <property type="entry name" value="HD/PDEase_dom"/>
</dbReference>
<evidence type="ECO:0000313" key="2">
    <source>
        <dbReference type="EMBL" id="MBB6062523.1"/>
    </source>
</evidence>
<protein>
    <recommendedName>
        <fullName evidence="1">HD-GYP domain-containing protein</fullName>
    </recommendedName>
</protein>
<feature type="domain" description="HD-GYP" evidence="1">
    <location>
        <begin position="147"/>
        <end position="312"/>
    </location>
</feature>
<gene>
    <name evidence="2" type="ORF">HNP65_000961</name>
</gene>
<evidence type="ECO:0000313" key="3">
    <source>
        <dbReference type="Proteomes" id="UP000555828"/>
    </source>
</evidence>
<reference evidence="2 3" key="1">
    <citation type="submission" date="2020-08" db="EMBL/GenBank/DDBJ databases">
        <title>Genomic Encyclopedia of Type Strains, Phase IV (KMG-IV): sequencing the most valuable type-strain genomes for metagenomic binning, comparative biology and taxonomic classification.</title>
        <authorList>
            <person name="Goeker M."/>
        </authorList>
    </citation>
    <scope>NUCLEOTIDE SEQUENCE [LARGE SCALE GENOMIC DNA]</scope>
    <source>
        <strain evidence="2 3">DSM 13481</strain>
    </source>
</reference>
<sequence length="312" mass="35536">MFEFKNLVIDNFGKAGKKVILKLDIKNHTIEIYDVLPDSETLYFLANFFEIFDPKFSENIISKIINSNNLNDVLNAMKKAWDLDDVLYDENNFEIEFSNNTFYFPIYSKTAGSLGTVILKGNLNSEFIINFLAISDAITSILEGFILKMRVSELLYSTLEALSKALTKKINVDEKLQKEIENKIINLGEKFNIPKDILKIASKIYDLGKIGIPDYVFSKKELSKEDLEILNKHVEYGYEILSKIEDIPDQILKAVLYHHEKKDGSGPLKVKDVPLLAQIIGIVLEVVENKTPIDALQGKYDEKLIEGMKKNG</sequence>
<dbReference type="EMBL" id="JACHEX010000002">
    <property type="protein sequence ID" value="MBB6062523.1"/>
    <property type="molecule type" value="Genomic_DNA"/>
</dbReference>
<dbReference type="PANTHER" id="PTHR43155">
    <property type="entry name" value="CYCLIC DI-GMP PHOSPHODIESTERASE PA4108-RELATED"/>
    <property type="match status" value="1"/>
</dbReference>